<keyword evidence="2" id="KW-1185">Reference proteome</keyword>
<reference evidence="1" key="1">
    <citation type="submission" date="2021-04" db="EMBL/GenBank/DDBJ databases">
        <title>Draft genome sequence of Xylanibacillus composti strain K13.</title>
        <authorList>
            <person name="Uke A."/>
            <person name="Chhe C."/>
            <person name="Baramee S."/>
            <person name="Kosugi A."/>
        </authorList>
    </citation>
    <scope>NUCLEOTIDE SEQUENCE</scope>
    <source>
        <strain evidence="1">K13</strain>
    </source>
</reference>
<gene>
    <name evidence="1" type="ORF">XYCOK13_01610</name>
</gene>
<proteinExistence type="predicted"/>
<evidence type="ECO:0000313" key="1">
    <source>
        <dbReference type="EMBL" id="GIQ67337.1"/>
    </source>
</evidence>
<dbReference type="AlphaFoldDB" id="A0A8J4GY51"/>
<protein>
    <submittedName>
        <fullName evidence="1">Uncharacterized protein</fullName>
    </submittedName>
</protein>
<name>A0A8J4GY51_9BACL</name>
<evidence type="ECO:0000313" key="2">
    <source>
        <dbReference type="Proteomes" id="UP000677918"/>
    </source>
</evidence>
<accession>A0A8J4GY51</accession>
<dbReference type="EMBL" id="BOVK01000003">
    <property type="protein sequence ID" value="GIQ67337.1"/>
    <property type="molecule type" value="Genomic_DNA"/>
</dbReference>
<organism evidence="1 2">
    <name type="scientific">Xylanibacillus composti</name>
    <dbReference type="NCBI Taxonomy" id="1572762"/>
    <lineage>
        <taxon>Bacteria</taxon>
        <taxon>Bacillati</taxon>
        <taxon>Bacillota</taxon>
        <taxon>Bacilli</taxon>
        <taxon>Bacillales</taxon>
        <taxon>Paenibacillaceae</taxon>
        <taxon>Xylanibacillus</taxon>
    </lineage>
</organism>
<sequence length="145" mass="16648">MACLAWIAGEVMGVHMFKEWRDHFLFLVNEWGMEGPSIARYAGVETMTYIGDTVAIEIECEMRERRVFVLIVKLEEGQLPEDYYVSNGEVVRLHLPKLLSLCAGGSPRDYVSRHADLESQAQDYAGLLKTYADCVHRSEMWMRNV</sequence>
<dbReference type="Proteomes" id="UP000677918">
    <property type="component" value="Unassembled WGS sequence"/>
</dbReference>
<comment type="caution">
    <text evidence="1">The sequence shown here is derived from an EMBL/GenBank/DDBJ whole genome shotgun (WGS) entry which is preliminary data.</text>
</comment>